<feature type="transmembrane region" description="Helical" evidence="5">
    <location>
        <begin position="62"/>
        <end position="79"/>
    </location>
</feature>
<keyword evidence="4 5" id="KW-0472">Membrane</keyword>
<evidence type="ECO:0000256" key="4">
    <source>
        <dbReference type="ARBA" id="ARBA00023136"/>
    </source>
</evidence>
<proteinExistence type="predicted"/>
<evidence type="ECO:0000256" key="5">
    <source>
        <dbReference type="SAM" id="Phobius"/>
    </source>
</evidence>
<dbReference type="RefSeq" id="WP_349638062.1">
    <property type="nucleotide sequence ID" value="NZ_CP090958.1"/>
</dbReference>
<dbReference type="InterPro" id="IPR010652">
    <property type="entry name" value="DUF1232"/>
</dbReference>
<comment type="subcellular location">
    <subcellularLocation>
        <location evidence="1">Endomembrane system</location>
        <topology evidence="1">Multi-pass membrane protein</topology>
    </subcellularLocation>
</comment>
<organism evidence="7 8">
    <name type="scientific">Saxibacter everestensis</name>
    <dbReference type="NCBI Taxonomy" id="2909229"/>
    <lineage>
        <taxon>Bacteria</taxon>
        <taxon>Bacillati</taxon>
        <taxon>Actinomycetota</taxon>
        <taxon>Actinomycetes</taxon>
        <taxon>Micrococcales</taxon>
        <taxon>Brevibacteriaceae</taxon>
        <taxon>Saxibacter</taxon>
    </lineage>
</organism>
<evidence type="ECO:0000313" key="8">
    <source>
        <dbReference type="Proteomes" id="UP001209083"/>
    </source>
</evidence>
<sequence length="137" mass="15364">MWREAILGVLGGLLLVYVVMLLMLWLYARKHPETITMKDALRLLPDLLRLVRRLAADKSLPAGVRARLFALLIYLILPIDLVPDFLPVIGYADDAIVVAWILRSVIRRAGVAPVRRHWPGTPEGLRVILTLAGIDGR</sequence>
<feature type="domain" description="DUF1232" evidence="6">
    <location>
        <begin position="65"/>
        <end position="100"/>
    </location>
</feature>
<dbReference type="Proteomes" id="UP001209083">
    <property type="component" value="Chromosome"/>
</dbReference>
<keyword evidence="8" id="KW-1185">Reference proteome</keyword>
<gene>
    <name evidence="7" type="ORF">LWF01_14440</name>
</gene>
<evidence type="ECO:0000259" key="6">
    <source>
        <dbReference type="Pfam" id="PF06803"/>
    </source>
</evidence>
<dbReference type="Pfam" id="PF06803">
    <property type="entry name" value="DUF1232"/>
    <property type="match status" value="1"/>
</dbReference>
<feature type="transmembrane region" description="Helical" evidence="5">
    <location>
        <begin position="6"/>
        <end position="28"/>
    </location>
</feature>
<evidence type="ECO:0000313" key="7">
    <source>
        <dbReference type="EMBL" id="WGW11277.1"/>
    </source>
</evidence>
<reference evidence="7 8" key="1">
    <citation type="submission" date="2023-05" db="EMBL/GenBank/DDBJ databases">
        <title>Lithophilousrod everest ZFBP1038 complete genpme.</title>
        <authorList>
            <person name="Tian M."/>
        </authorList>
    </citation>
    <scope>NUCLEOTIDE SEQUENCE [LARGE SCALE GENOMIC DNA]</scope>
    <source>
        <strain evidence="7 8">ZFBP1038</strain>
    </source>
</reference>
<evidence type="ECO:0000256" key="2">
    <source>
        <dbReference type="ARBA" id="ARBA00022692"/>
    </source>
</evidence>
<keyword evidence="3 5" id="KW-1133">Transmembrane helix</keyword>
<accession>A0ABY8QQP7</accession>
<dbReference type="EMBL" id="CP090958">
    <property type="protein sequence ID" value="WGW11277.1"/>
    <property type="molecule type" value="Genomic_DNA"/>
</dbReference>
<protein>
    <submittedName>
        <fullName evidence="7">YkvA family protein</fullName>
    </submittedName>
</protein>
<evidence type="ECO:0000256" key="1">
    <source>
        <dbReference type="ARBA" id="ARBA00004127"/>
    </source>
</evidence>
<keyword evidence="2 5" id="KW-0812">Transmembrane</keyword>
<evidence type="ECO:0000256" key="3">
    <source>
        <dbReference type="ARBA" id="ARBA00022989"/>
    </source>
</evidence>
<name>A0ABY8QQP7_9MICO</name>